<keyword evidence="4" id="KW-1185">Reference proteome</keyword>
<accession>A0A2N7VK52</accession>
<dbReference type="SUPFAM" id="SSF50346">
    <property type="entry name" value="PRC-barrel domain"/>
    <property type="match status" value="1"/>
</dbReference>
<dbReference type="EMBL" id="PNYB01000029">
    <property type="protein sequence ID" value="PMS17528.1"/>
    <property type="molecule type" value="Genomic_DNA"/>
</dbReference>
<dbReference type="AlphaFoldDB" id="A0A2N7VK52"/>
<dbReference type="InterPro" id="IPR027275">
    <property type="entry name" value="PRC-brl_dom"/>
</dbReference>
<dbReference type="RefSeq" id="WP_102612375.1">
    <property type="nucleotide sequence ID" value="NZ_CADIKD010000025.1"/>
</dbReference>
<dbReference type="PANTHER" id="PTHR36505">
    <property type="entry name" value="BLR1072 PROTEIN"/>
    <property type="match status" value="1"/>
</dbReference>
<dbReference type="Proteomes" id="UP000235347">
    <property type="component" value="Unassembled WGS sequence"/>
</dbReference>
<sequence length="143" mass="15472">MRMRHTPDRSGDDSKGKGGSAAERDAVDDGGHVVTTANALKDSKIIASDGEAIGKVFDIVLDLHGSRIAYVVVSSGGIGEMLCAIPWNAMKYDADGKCFHLDVTAAHVNATPGFDDEHRPAMTPSPWGLSIHQYYNRTPYWIE</sequence>
<evidence type="ECO:0000259" key="2">
    <source>
        <dbReference type="Pfam" id="PF05239"/>
    </source>
</evidence>
<dbReference type="InterPro" id="IPR011033">
    <property type="entry name" value="PRC_barrel-like_sf"/>
</dbReference>
<reference evidence="3 4" key="1">
    <citation type="submission" date="2018-01" db="EMBL/GenBank/DDBJ databases">
        <title>Whole genome analyses suggest that Burkholderia sensu lato contains two further novel genera in the rhizoxinica-symbiotica group Mycetohabitans gen. nov., and Trinickia gen. nov.: implications for the evolution of diazotrophy and nodulation in the Burkholderiaceae.</title>
        <authorList>
            <person name="Estrada-de los Santos P."/>
            <person name="Palmer M."/>
            <person name="Chavez-Ramirez B."/>
            <person name="Beukes C."/>
            <person name="Steenkamp E.T."/>
            <person name="Hirsch A.M."/>
            <person name="Manyaka P."/>
            <person name="Maluk M."/>
            <person name="Lafos M."/>
            <person name="Crook M."/>
            <person name="Gross E."/>
            <person name="Simon M.F."/>
            <person name="Bueno dos Reis Junior F."/>
            <person name="Poole P.S."/>
            <person name="Venter S.N."/>
            <person name="James E.K."/>
        </authorList>
    </citation>
    <scope>NUCLEOTIDE SEQUENCE [LARGE SCALE GENOMIC DNA]</scope>
    <source>
        <strain evidence="3 4">GP25-8</strain>
    </source>
</reference>
<organism evidence="3 4">
    <name type="scientific">Trinickia soli</name>
    <dbReference type="NCBI Taxonomy" id="380675"/>
    <lineage>
        <taxon>Bacteria</taxon>
        <taxon>Pseudomonadati</taxon>
        <taxon>Pseudomonadota</taxon>
        <taxon>Betaproteobacteria</taxon>
        <taxon>Burkholderiales</taxon>
        <taxon>Burkholderiaceae</taxon>
        <taxon>Trinickia</taxon>
    </lineage>
</organism>
<comment type="caution">
    <text evidence="3">The sequence shown here is derived from an EMBL/GenBank/DDBJ whole genome shotgun (WGS) entry which is preliminary data.</text>
</comment>
<feature type="domain" description="PRC-barrel" evidence="2">
    <location>
        <begin position="37"/>
        <end position="106"/>
    </location>
</feature>
<name>A0A2N7VK52_9BURK</name>
<gene>
    <name evidence="3" type="ORF">C0Z19_24185</name>
</gene>
<proteinExistence type="predicted"/>
<evidence type="ECO:0000256" key="1">
    <source>
        <dbReference type="SAM" id="MobiDB-lite"/>
    </source>
</evidence>
<feature type="region of interest" description="Disordered" evidence="1">
    <location>
        <begin position="1"/>
        <end position="28"/>
    </location>
</feature>
<dbReference type="PANTHER" id="PTHR36505:SF1">
    <property type="entry name" value="BLR1072 PROTEIN"/>
    <property type="match status" value="1"/>
</dbReference>
<protein>
    <submittedName>
        <fullName evidence="3">Photosystem reaction center subunit H</fullName>
    </submittedName>
</protein>
<dbReference type="Pfam" id="PF05239">
    <property type="entry name" value="PRC"/>
    <property type="match status" value="1"/>
</dbReference>
<dbReference type="Gene3D" id="2.30.30.240">
    <property type="entry name" value="PRC-barrel domain"/>
    <property type="match status" value="1"/>
</dbReference>
<evidence type="ECO:0000313" key="3">
    <source>
        <dbReference type="EMBL" id="PMS17528.1"/>
    </source>
</evidence>
<evidence type="ECO:0000313" key="4">
    <source>
        <dbReference type="Proteomes" id="UP000235347"/>
    </source>
</evidence>